<dbReference type="AlphaFoldDB" id="A0A1S2VFL0"/>
<dbReference type="Pfam" id="PF16119">
    <property type="entry name" value="DUF4835"/>
    <property type="match status" value="1"/>
</dbReference>
<gene>
    <name evidence="2" type="ORF">BLX24_19550</name>
</gene>
<dbReference type="Proteomes" id="UP000181790">
    <property type="component" value="Unassembled WGS sequence"/>
</dbReference>
<proteinExistence type="predicted"/>
<evidence type="ECO:0000313" key="2">
    <source>
        <dbReference type="EMBL" id="OIN57513.1"/>
    </source>
</evidence>
<dbReference type="EMBL" id="MORL01000012">
    <property type="protein sequence ID" value="OIN57513.1"/>
    <property type="molecule type" value="Genomic_DNA"/>
</dbReference>
<reference evidence="2 3" key="1">
    <citation type="submission" date="2016-10" db="EMBL/GenBank/DDBJ databases">
        <title>Arsenicibacter rosenii gen. nov., sp. nov., an efficient arsenic-methylating bacterium isolated from an arsenic-contaminated paddy soil.</title>
        <authorList>
            <person name="Huang K."/>
        </authorList>
    </citation>
    <scope>NUCLEOTIDE SEQUENCE [LARGE SCALE GENOMIC DNA]</scope>
    <source>
        <strain evidence="2 3">SM-1</strain>
    </source>
</reference>
<comment type="caution">
    <text evidence="2">The sequence shown here is derived from an EMBL/GenBank/DDBJ whole genome shotgun (WGS) entry which is preliminary data.</text>
</comment>
<sequence>MKYILTFGMLCCLLFSAQAQELNCRITVNADQLAAQQKTDFAYFDQLKAFITDMMNNRRWTNDQFTTTERINCSLNINLLKSTSQGVFEGTAQFVITRPVYGTNYETTVFSYVDRNFSFAYLPTQPVYYRDNLYTDELTSILAFYAYVALAVDYDTFSKLGGNPHIQKAYSVMNYAQQGPARSYWGPEGDKRNRYYLIENLQNQQFLAFREGLYTYHRLGLDLFSSNPIEVRKQTLDLLTNIRKLMLQIPNSVLINSFFDAKGDEIINIMYEGTPNERKKAFDLLAQLDPGKTEAYRRLLN</sequence>
<name>A0A1S2VFL0_9BACT</name>
<evidence type="ECO:0000256" key="1">
    <source>
        <dbReference type="SAM" id="SignalP"/>
    </source>
</evidence>
<keyword evidence="3" id="KW-1185">Reference proteome</keyword>
<feature type="chain" id="PRO_5010359827" evidence="1">
    <location>
        <begin position="20"/>
        <end position="301"/>
    </location>
</feature>
<accession>A0A1S2VFL0</accession>
<keyword evidence="1" id="KW-0732">Signal</keyword>
<evidence type="ECO:0000313" key="3">
    <source>
        <dbReference type="Proteomes" id="UP000181790"/>
    </source>
</evidence>
<organism evidence="2 3">
    <name type="scientific">Arsenicibacter rosenii</name>
    <dbReference type="NCBI Taxonomy" id="1750698"/>
    <lineage>
        <taxon>Bacteria</taxon>
        <taxon>Pseudomonadati</taxon>
        <taxon>Bacteroidota</taxon>
        <taxon>Cytophagia</taxon>
        <taxon>Cytophagales</taxon>
        <taxon>Spirosomataceae</taxon>
        <taxon>Arsenicibacter</taxon>
    </lineage>
</organism>
<dbReference type="OrthoDB" id="9773381at2"/>
<protein>
    <submittedName>
        <fullName evidence="2">DUF4835 domain-containing protein</fullName>
    </submittedName>
</protein>
<feature type="signal peptide" evidence="1">
    <location>
        <begin position="1"/>
        <end position="19"/>
    </location>
</feature>
<dbReference type="RefSeq" id="WP_071504888.1">
    <property type="nucleotide sequence ID" value="NZ_MORL01000012.1"/>
</dbReference>
<dbReference type="InterPro" id="IPR032274">
    <property type="entry name" value="DUF4835"/>
</dbReference>